<name>A0ABP7DMV2_9SPHN</name>
<evidence type="ECO:0000256" key="2">
    <source>
        <dbReference type="SAM" id="SignalP"/>
    </source>
</evidence>
<feature type="domain" description="Ice-binding protein C-terminal" evidence="3">
    <location>
        <begin position="192"/>
        <end position="217"/>
    </location>
</feature>
<dbReference type="NCBIfam" id="TIGR02595">
    <property type="entry name" value="PEP_CTERM"/>
    <property type="match status" value="1"/>
</dbReference>
<dbReference type="Proteomes" id="UP001500523">
    <property type="component" value="Unassembled WGS sequence"/>
</dbReference>
<dbReference type="InterPro" id="IPR013424">
    <property type="entry name" value="Ice-binding_C"/>
</dbReference>
<feature type="transmembrane region" description="Helical" evidence="1">
    <location>
        <begin position="197"/>
        <end position="215"/>
    </location>
</feature>
<protein>
    <recommendedName>
        <fullName evidence="3">Ice-binding protein C-terminal domain-containing protein</fullName>
    </recommendedName>
</protein>
<dbReference type="NCBIfam" id="NF035944">
    <property type="entry name" value="PEPxxWA-CTERM"/>
    <property type="match status" value="1"/>
</dbReference>
<keyword evidence="1" id="KW-1133">Transmembrane helix</keyword>
<feature type="chain" id="PRO_5045195458" description="Ice-binding protein C-terminal domain-containing protein" evidence="2">
    <location>
        <begin position="23"/>
        <end position="225"/>
    </location>
</feature>
<accession>A0ABP7DMV2</accession>
<reference evidence="5" key="1">
    <citation type="journal article" date="2019" name="Int. J. Syst. Evol. Microbiol.">
        <title>The Global Catalogue of Microorganisms (GCM) 10K type strain sequencing project: providing services to taxonomists for standard genome sequencing and annotation.</title>
        <authorList>
            <consortium name="The Broad Institute Genomics Platform"/>
            <consortium name="The Broad Institute Genome Sequencing Center for Infectious Disease"/>
            <person name="Wu L."/>
            <person name="Ma J."/>
        </authorList>
    </citation>
    <scope>NUCLEOTIDE SEQUENCE [LARGE SCALE GENOMIC DNA]</scope>
    <source>
        <strain evidence="5">JCM 17498</strain>
    </source>
</reference>
<evidence type="ECO:0000259" key="3">
    <source>
        <dbReference type="Pfam" id="PF07589"/>
    </source>
</evidence>
<evidence type="ECO:0000313" key="4">
    <source>
        <dbReference type="EMBL" id="GAA3707520.1"/>
    </source>
</evidence>
<proteinExistence type="predicted"/>
<comment type="caution">
    <text evidence="4">The sequence shown here is derived from an EMBL/GenBank/DDBJ whole genome shotgun (WGS) entry which is preliminary data.</text>
</comment>
<evidence type="ECO:0000313" key="5">
    <source>
        <dbReference type="Proteomes" id="UP001500523"/>
    </source>
</evidence>
<evidence type="ECO:0000256" key="1">
    <source>
        <dbReference type="SAM" id="Phobius"/>
    </source>
</evidence>
<keyword evidence="5" id="KW-1185">Reference proteome</keyword>
<dbReference type="RefSeq" id="WP_344692844.1">
    <property type="nucleotide sequence ID" value="NZ_BAABBF010000003.1"/>
</dbReference>
<organism evidence="4 5">
    <name type="scientific">Sphingomonas cynarae</name>
    <dbReference type="NCBI Taxonomy" id="930197"/>
    <lineage>
        <taxon>Bacteria</taxon>
        <taxon>Pseudomonadati</taxon>
        <taxon>Pseudomonadota</taxon>
        <taxon>Alphaproteobacteria</taxon>
        <taxon>Sphingomonadales</taxon>
        <taxon>Sphingomonadaceae</taxon>
        <taxon>Sphingomonas</taxon>
    </lineage>
</organism>
<keyword evidence="1" id="KW-0472">Membrane</keyword>
<dbReference type="EMBL" id="BAABBF010000003">
    <property type="protein sequence ID" value="GAA3707520.1"/>
    <property type="molecule type" value="Genomic_DNA"/>
</dbReference>
<gene>
    <name evidence="4" type="ORF">GCM10022268_16120</name>
</gene>
<keyword evidence="1" id="KW-0812">Transmembrane</keyword>
<dbReference type="Pfam" id="PF07589">
    <property type="entry name" value="PEP-CTERM"/>
    <property type="match status" value="1"/>
</dbReference>
<keyword evidence="2" id="KW-0732">Signal</keyword>
<feature type="signal peptide" evidence="2">
    <location>
        <begin position="1"/>
        <end position="22"/>
    </location>
</feature>
<sequence length="225" mass="23361">MVHSVKLVVAALAVTAALPANAATLVSQFGSAATFAAPTTGGDSTVFDFNSSAIPAGFSADYPLTGSSELVAGSLELQYQQPAFSDGSQYLAVKANGNATITSTNGGYNSVSFYIGSIDDYNGVEILNTSGAIIASFSGDDFTTPFPSNGDGTSPIMNRRVTYTTDGNDGLIGAIRFSTGANSLEVDNLVFAVPEPATWMMMLAGFGMVATSMRARRRRTRIVFA</sequence>